<reference evidence="1 2" key="1">
    <citation type="submission" date="2019-06" db="EMBL/GenBank/DDBJ databases">
        <title>New taxonomy in bacterial strain CC-CFT640, isolated from vineyard.</title>
        <authorList>
            <person name="Lin S.-Y."/>
            <person name="Tsai C.-F."/>
            <person name="Young C.-C."/>
        </authorList>
    </citation>
    <scope>NUCLEOTIDE SEQUENCE [LARGE SCALE GENOMIC DNA]</scope>
    <source>
        <strain evidence="1 2">CC-CFT640</strain>
    </source>
</reference>
<dbReference type="Pfam" id="PF06041">
    <property type="entry name" value="DUF924"/>
    <property type="match status" value="1"/>
</dbReference>
<keyword evidence="2" id="KW-1185">Reference proteome</keyword>
<dbReference type="SUPFAM" id="SSF48452">
    <property type="entry name" value="TPR-like"/>
    <property type="match status" value="1"/>
</dbReference>
<dbReference type="Gene3D" id="1.20.58.320">
    <property type="entry name" value="TPR-like"/>
    <property type="match status" value="1"/>
</dbReference>
<dbReference type="EMBL" id="VDUZ01000018">
    <property type="protein sequence ID" value="TXL74439.1"/>
    <property type="molecule type" value="Genomic_DNA"/>
</dbReference>
<dbReference type="InterPro" id="IPR011990">
    <property type="entry name" value="TPR-like_helical_dom_sf"/>
</dbReference>
<organism evidence="1 2">
    <name type="scientific">Vineibacter terrae</name>
    <dbReference type="NCBI Taxonomy" id="2586908"/>
    <lineage>
        <taxon>Bacteria</taxon>
        <taxon>Pseudomonadati</taxon>
        <taxon>Pseudomonadota</taxon>
        <taxon>Alphaproteobacteria</taxon>
        <taxon>Hyphomicrobiales</taxon>
        <taxon>Vineibacter</taxon>
    </lineage>
</organism>
<comment type="caution">
    <text evidence="1">The sequence shown here is derived from an EMBL/GenBank/DDBJ whole genome shotgun (WGS) entry which is preliminary data.</text>
</comment>
<dbReference type="InterPro" id="IPR010323">
    <property type="entry name" value="DUF924"/>
</dbReference>
<protein>
    <submittedName>
        <fullName evidence="1">DUF924 domain-containing protein</fullName>
    </submittedName>
</protein>
<sequence>MAGLASRILDYWFLPPDDPGHGRDRAMWFNGTPAIDADIARRFGADIEKALHGRLNHLASSPRGALALCLLLDQMTRNVFRGSPRAFSGDARARRVARSAVVRGFDQRLPPYQRAFLYMPFHHSESRGDQNRCVGLLWPVSRPGAFKYAVGHRDIVVRFGRFPHRNAALGRMDTLGEAAYLSAPHERYGQ</sequence>
<gene>
    <name evidence="1" type="ORF">FHP25_16880</name>
</gene>
<name>A0A5C8PLQ0_9HYPH</name>
<evidence type="ECO:0000313" key="1">
    <source>
        <dbReference type="EMBL" id="TXL74439.1"/>
    </source>
</evidence>
<dbReference type="OrthoDB" id="7593450at2"/>
<accession>A0A5C8PLQ0</accession>
<evidence type="ECO:0000313" key="2">
    <source>
        <dbReference type="Proteomes" id="UP000321638"/>
    </source>
</evidence>
<dbReference type="Gene3D" id="1.25.40.10">
    <property type="entry name" value="Tetratricopeptide repeat domain"/>
    <property type="match status" value="1"/>
</dbReference>
<proteinExistence type="predicted"/>
<dbReference type="AlphaFoldDB" id="A0A5C8PLQ0"/>
<dbReference type="RefSeq" id="WP_147848118.1">
    <property type="nucleotide sequence ID" value="NZ_VDUZ01000018.1"/>
</dbReference>
<dbReference type="Proteomes" id="UP000321638">
    <property type="component" value="Unassembled WGS sequence"/>
</dbReference>